<feature type="chain" id="PRO_5023130450" description="Helix-turn-helix domain-containing protein" evidence="2">
    <location>
        <begin position="28"/>
        <end position="173"/>
    </location>
</feature>
<name>A0A5D8QBN2_9THEO</name>
<evidence type="ECO:0008006" key="5">
    <source>
        <dbReference type="Google" id="ProtNLM"/>
    </source>
</evidence>
<accession>A0A5D8QBN2</accession>
<keyword evidence="4" id="KW-1185">Reference proteome</keyword>
<reference evidence="3 4" key="1">
    <citation type="submission" date="2019-08" db="EMBL/GenBank/DDBJ databases">
        <title>Calorimonas adulescens gen. nov., sp. nov., an anaerobic thermophilic bacterium from Sakhalin hot spring.</title>
        <authorList>
            <person name="Khomyakova M.A."/>
            <person name="Merkel A.Y."/>
            <person name="Novikov A."/>
            <person name="Bonch-Osmolovskaya E.A."/>
            <person name="Slobodkin A.I."/>
        </authorList>
    </citation>
    <scope>NUCLEOTIDE SEQUENCE [LARGE SCALE GENOMIC DNA]</scope>
    <source>
        <strain evidence="3 4">A05MB</strain>
    </source>
</reference>
<keyword evidence="2" id="KW-0732">Signal</keyword>
<evidence type="ECO:0000313" key="3">
    <source>
        <dbReference type="EMBL" id="TZE80943.1"/>
    </source>
</evidence>
<dbReference type="RefSeq" id="WP_149546032.1">
    <property type="nucleotide sequence ID" value="NZ_VTPS01000020.1"/>
</dbReference>
<dbReference type="EMBL" id="VTPS01000020">
    <property type="protein sequence ID" value="TZE80943.1"/>
    <property type="molecule type" value="Genomic_DNA"/>
</dbReference>
<organism evidence="3 4">
    <name type="scientific">Calorimonas adulescens</name>
    <dbReference type="NCBI Taxonomy" id="2606906"/>
    <lineage>
        <taxon>Bacteria</taxon>
        <taxon>Bacillati</taxon>
        <taxon>Bacillota</taxon>
        <taxon>Clostridia</taxon>
        <taxon>Thermoanaerobacterales</taxon>
        <taxon>Thermoanaerobacteraceae</taxon>
        <taxon>Calorimonas</taxon>
    </lineage>
</organism>
<gene>
    <name evidence="3" type="ORF">FWJ32_11135</name>
</gene>
<comment type="caution">
    <text evidence="3">The sequence shown here is derived from an EMBL/GenBank/DDBJ whole genome shotgun (WGS) entry which is preliminary data.</text>
</comment>
<evidence type="ECO:0000313" key="4">
    <source>
        <dbReference type="Proteomes" id="UP000322976"/>
    </source>
</evidence>
<feature type="signal peptide" evidence="2">
    <location>
        <begin position="1"/>
        <end position="27"/>
    </location>
</feature>
<dbReference type="AlphaFoldDB" id="A0A5D8QBN2"/>
<proteinExistence type="predicted"/>
<sequence length="173" mass="18612">MKSVSFKRLVASLLVGGTLITGGIALAASNDSITVTDNATTTVTRQYLGLGYQAMRDGERPGLRIGGAKGMNQEVADFLGVSIEDLIAKRQSGMSLADIAKEKGITEEQLINFISENRNEALKKLVDEGKITQAQLEQHQTYMEQRIKQNIESTSTGPKGLGNGMAQGRRAGR</sequence>
<dbReference type="Proteomes" id="UP000322976">
    <property type="component" value="Unassembled WGS sequence"/>
</dbReference>
<protein>
    <recommendedName>
        <fullName evidence="5">Helix-turn-helix domain-containing protein</fullName>
    </recommendedName>
</protein>
<feature type="region of interest" description="Disordered" evidence="1">
    <location>
        <begin position="151"/>
        <end position="173"/>
    </location>
</feature>
<evidence type="ECO:0000256" key="1">
    <source>
        <dbReference type="SAM" id="MobiDB-lite"/>
    </source>
</evidence>
<evidence type="ECO:0000256" key="2">
    <source>
        <dbReference type="SAM" id="SignalP"/>
    </source>
</evidence>